<evidence type="ECO:0000313" key="3">
    <source>
        <dbReference type="EMBL" id="CAG8770956.1"/>
    </source>
</evidence>
<feature type="domain" description="Protein HGH1 C-terminal" evidence="2">
    <location>
        <begin position="1"/>
        <end position="44"/>
    </location>
</feature>
<evidence type="ECO:0000313" key="4">
    <source>
        <dbReference type="Proteomes" id="UP000789396"/>
    </source>
</evidence>
<keyword evidence="4" id="KW-1185">Reference proteome</keyword>
<feature type="non-terminal residue" evidence="3">
    <location>
        <position position="1"/>
    </location>
</feature>
<sequence length="69" mass="8081">RTILRQKKVYPVVRQMHLVEQNENVSIVVEQIVNMLMRDEGPEENDHDVLETTRSEHPDSGNDNIIEEI</sequence>
<dbReference type="AlphaFoldDB" id="A0A9N9NZL1"/>
<dbReference type="Proteomes" id="UP000789396">
    <property type="component" value="Unassembled WGS sequence"/>
</dbReference>
<gene>
    <name evidence="3" type="ORF">RFULGI_LOCUS15054</name>
</gene>
<feature type="region of interest" description="Disordered" evidence="1">
    <location>
        <begin position="41"/>
        <end position="69"/>
    </location>
</feature>
<comment type="caution">
    <text evidence="3">The sequence shown here is derived from an EMBL/GenBank/DDBJ whole genome shotgun (WGS) entry which is preliminary data.</text>
</comment>
<dbReference type="OrthoDB" id="338814at2759"/>
<evidence type="ECO:0000259" key="2">
    <source>
        <dbReference type="Pfam" id="PF04064"/>
    </source>
</evidence>
<organism evidence="3 4">
    <name type="scientific">Racocetra fulgida</name>
    <dbReference type="NCBI Taxonomy" id="60492"/>
    <lineage>
        <taxon>Eukaryota</taxon>
        <taxon>Fungi</taxon>
        <taxon>Fungi incertae sedis</taxon>
        <taxon>Mucoromycota</taxon>
        <taxon>Glomeromycotina</taxon>
        <taxon>Glomeromycetes</taxon>
        <taxon>Diversisporales</taxon>
        <taxon>Gigasporaceae</taxon>
        <taxon>Racocetra</taxon>
    </lineage>
</organism>
<dbReference type="EMBL" id="CAJVPZ010046436">
    <property type="protein sequence ID" value="CAG8770956.1"/>
    <property type="molecule type" value="Genomic_DNA"/>
</dbReference>
<dbReference type="Pfam" id="PF04064">
    <property type="entry name" value="DUF384"/>
    <property type="match status" value="1"/>
</dbReference>
<protein>
    <submittedName>
        <fullName evidence="3">398_t:CDS:1</fullName>
    </submittedName>
</protein>
<accession>A0A9N9NZL1</accession>
<dbReference type="InterPro" id="IPR007206">
    <property type="entry name" value="Protein_HGH1_C"/>
</dbReference>
<name>A0A9N9NZL1_9GLOM</name>
<reference evidence="3" key="1">
    <citation type="submission" date="2021-06" db="EMBL/GenBank/DDBJ databases">
        <authorList>
            <person name="Kallberg Y."/>
            <person name="Tangrot J."/>
            <person name="Rosling A."/>
        </authorList>
    </citation>
    <scope>NUCLEOTIDE SEQUENCE</scope>
    <source>
        <strain evidence="3">IN212</strain>
    </source>
</reference>
<evidence type="ECO:0000256" key="1">
    <source>
        <dbReference type="SAM" id="MobiDB-lite"/>
    </source>
</evidence>
<proteinExistence type="predicted"/>
<feature type="compositionally biased region" description="Basic and acidic residues" evidence="1">
    <location>
        <begin position="47"/>
        <end position="60"/>
    </location>
</feature>